<keyword evidence="2" id="KW-1185">Reference proteome</keyword>
<evidence type="ECO:0000313" key="1">
    <source>
        <dbReference type="EMBL" id="SMD34582.1"/>
    </source>
</evidence>
<dbReference type="AlphaFoldDB" id="A0A1W2GDM2"/>
<evidence type="ECO:0000313" key="2">
    <source>
        <dbReference type="Proteomes" id="UP000192472"/>
    </source>
</evidence>
<gene>
    <name evidence="1" type="ORF">SAMN04488029_2086</name>
</gene>
<dbReference type="Proteomes" id="UP000192472">
    <property type="component" value="Unassembled WGS sequence"/>
</dbReference>
<organism evidence="1 2">
    <name type="scientific">Reichenbachiella faecimaris</name>
    <dbReference type="NCBI Taxonomy" id="692418"/>
    <lineage>
        <taxon>Bacteria</taxon>
        <taxon>Pseudomonadati</taxon>
        <taxon>Bacteroidota</taxon>
        <taxon>Cytophagia</taxon>
        <taxon>Cytophagales</taxon>
        <taxon>Reichenbachiellaceae</taxon>
        <taxon>Reichenbachiella</taxon>
    </lineage>
</organism>
<proteinExistence type="predicted"/>
<reference evidence="1 2" key="1">
    <citation type="submission" date="2017-04" db="EMBL/GenBank/DDBJ databases">
        <authorList>
            <person name="Afonso C.L."/>
            <person name="Miller P.J."/>
            <person name="Scott M.A."/>
            <person name="Spackman E."/>
            <person name="Goraichik I."/>
            <person name="Dimitrov K.M."/>
            <person name="Suarez D.L."/>
            <person name="Swayne D.E."/>
        </authorList>
    </citation>
    <scope>NUCLEOTIDE SEQUENCE [LARGE SCALE GENOMIC DNA]</scope>
    <source>
        <strain evidence="1 2">DSM 26133</strain>
    </source>
</reference>
<dbReference type="EMBL" id="FWYF01000002">
    <property type="protein sequence ID" value="SMD34582.1"/>
    <property type="molecule type" value="Genomic_DNA"/>
</dbReference>
<accession>A0A1W2GDM2</accession>
<protein>
    <submittedName>
        <fullName evidence="1">Uncharacterized protein</fullName>
    </submittedName>
</protein>
<sequence length="39" mass="4483">MNANNQNLKLSNPYGTSGKVPEWRMLTSYEKLHLTSCKK</sequence>
<name>A0A1W2GDM2_REIFA</name>
<dbReference type="STRING" id="692418.SAMN04488029_2086"/>